<dbReference type="SUPFAM" id="SSF51338">
    <property type="entry name" value="Composite domain of metallo-dependent hydrolases"/>
    <property type="match status" value="1"/>
</dbReference>
<dbReference type="NCBIfam" id="TIGR00857">
    <property type="entry name" value="pyrC_multi"/>
    <property type="match status" value="1"/>
</dbReference>
<dbReference type="SUPFAM" id="SSF51556">
    <property type="entry name" value="Metallo-dependent hydrolases"/>
    <property type="match status" value="1"/>
</dbReference>
<organism evidence="5">
    <name type="scientific">Thermogladius calderae</name>
    <dbReference type="NCBI Taxonomy" id="1200300"/>
    <lineage>
        <taxon>Archaea</taxon>
        <taxon>Thermoproteota</taxon>
        <taxon>Thermoprotei</taxon>
        <taxon>Desulfurococcales</taxon>
        <taxon>Desulfurococcaceae</taxon>
        <taxon>Thermogladius</taxon>
    </lineage>
</organism>
<dbReference type="GO" id="GO:0046872">
    <property type="term" value="F:metal ion binding"/>
    <property type="evidence" value="ECO:0007669"/>
    <property type="project" value="UniProtKB-KW"/>
</dbReference>
<dbReference type="Gene3D" id="3.20.20.140">
    <property type="entry name" value="Metal-dependent hydrolases"/>
    <property type="match status" value="1"/>
</dbReference>
<comment type="caution">
    <text evidence="5">The sequence shown here is derived from an EMBL/GenBank/DDBJ whole genome shotgun (WGS) entry which is preliminary data.</text>
</comment>
<dbReference type="PANTHER" id="PTHR43668:SF2">
    <property type="entry name" value="ALLANTOINASE"/>
    <property type="match status" value="1"/>
</dbReference>
<sequence length="444" mass="48886">MNLLVRDGLLVTPEYMVRADILIEDGVIKEIGRSLRPPAGFEVLDASGMLVLPGVVDEHVHMREPGLIYKDDFEHGSKAAAAGGVTTVVEMPNTLPPVDSGERLLEKAGLLKPKAYVDYALYGVVHDGSVDKVKEMLEAGAVGFKVFLGPTTGNIPPPKLSSLVKLMELSEQHGFTVAFHAETHEIVEFFTERYKSQGSSPRLHELARPPLAEAHAIRTIGSIQEMVGGRSLIVHVSSRQALQAVSEFKNRGIQMYAETCPHYLVLSSDDYDKYGTLIKVNPPIRGREHAEELVRALNTGLIDTVGSDHAPHSPEEKKAGVWEAASGMPGVQTLLPLMIDLALRGIVDLRRIPLLMARNPARLFKLWPWKGEIAPGSSGDLVVIDPREEHVIREEDLYYKHKTTPFIGWRLKGRVKYTILRGNIVARDGVVEGRPLGSWIKPVG</sequence>
<dbReference type="InterPro" id="IPR006680">
    <property type="entry name" value="Amidohydro-rel"/>
</dbReference>
<dbReference type="InterPro" id="IPR050138">
    <property type="entry name" value="DHOase/Allantoinase_Hydrolase"/>
</dbReference>
<dbReference type="EMBL" id="DRYK01000030">
    <property type="protein sequence ID" value="HHP67630.1"/>
    <property type="molecule type" value="Genomic_DNA"/>
</dbReference>
<dbReference type="GO" id="GO:0004038">
    <property type="term" value="F:allantoinase activity"/>
    <property type="evidence" value="ECO:0007669"/>
    <property type="project" value="TreeGrafter"/>
</dbReference>
<dbReference type="AlphaFoldDB" id="A0A7J3XY86"/>
<dbReference type="GO" id="GO:0006145">
    <property type="term" value="P:purine nucleobase catabolic process"/>
    <property type="evidence" value="ECO:0007669"/>
    <property type="project" value="TreeGrafter"/>
</dbReference>
<evidence type="ECO:0000256" key="2">
    <source>
        <dbReference type="ARBA" id="ARBA00022723"/>
    </source>
</evidence>
<dbReference type="PANTHER" id="PTHR43668">
    <property type="entry name" value="ALLANTOINASE"/>
    <property type="match status" value="1"/>
</dbReference>
<gene>
    <name evidence="5" type="ORF">ENM60_02395</name>
</gene>
<comment type="cofactor">
    <cofactor evidence="1">
        <name>Zn(2+)</name>
        <dbReference type="ChEBI" id="CHEBI:29105"/>
    </cofactor>
</comment>
<dbReference type="Pfam" id="PF01979">
    <property type="entry name" value="Amidohydro_1"/>
    <property type="match status" value="1"/>
</dbReference>
<evidence type="ECO:0000256" key="3">
    <source>
        <dbReference type="ARBA" id="ARBA00022801"/>
    </source>
</evidence>
<evidence type="ECO:0000259" key="4">
    <source>
        <dbReference type="Pfam" id="PF01979"/>
    </source>
</evidence>
<dbReference type="PROSITE" id="PS00483">
    <property type="entry name" value="DIHYDROOROTASE_2"/>
    <property type="match status" value="1"/>
</dbReference>
<protein>
    <submittedName>
        <fullName evidence="5">Allantoinase</fullName>
    </submittedName>
</protein>
<dbReference type="InterPro" id="IPR011059">
    <property type="entry name" value="Metal-dep_hydrolase_composite"/>
</dbReference>
<name>A0A7J3XY86_9CREN</name>
<evidence type="ECO:0000256" key="1">
    <source>
        <dbReference type="ARBA" id="ARBA00001947"/>
    </source>
</evidence>
<evidence type="ECO:0000313" key="5">
    <source>
        <dbReference type="EMBL" id="HHP67630.1"/>
    </source>
</evidence>
<dbReference type="Gene3D" id="2.30.40.10">
    <property type="entry name" value="Urease, subunit C, domain 1"/>
    <property type="match status" value="1"/>
</dbReference>
<feature type="domain" description="Amidohydrolase-related" evidence="4">
    <location>
        <begin position="50"/>
        <end position="425"/>
    </location>
</feature>
<dbReference type="InterPro" id="IPR002195">
    <property type="entry name" value="Dihydroorotase_CS"/>
</dbReference>
<dbReference type="InterPro" id="IPR032466">
    <property type="entry name" value="Metal_Hydrolase"/>
</dbReference>
<proteinExistence type="predicted"/>
<reference evidence="5" key="1">
    <citation type="journal article" date="2020" name="mSystems">
        <title>Genome- and Community-Level Interaction Insights into Carbon Utilization and Element Cycling Functions of Hydrothermarchaeota in Hydrothermal Sediment.</title>
        <authorList>
            <person name="Zhou Z."/>
            <person name="Liu Y."/>
            <person name="Xu W."/>
            <person name="Pan J."/>
            <person name="Luo Z.H."/>
            <person name="Li M."/>
        </authorList>
    </citation>
    <scope>NUCLEOTIDE SEQUENCE [LARGE SCALE GENOMIC DNA]</scope>
    <source>
        <strain evidence="5">SpSt-110</strain>
    </source>
</reference>
<keyword evidence="2" id="KW-0479">Metal-binding</keyword>
<dbReference type="GO" id="GO:0005737">
    <property type="term" value="C:cytoplasm"/>
    <property type="evidence" value="ECO:0007669"/>
    <property type="project" value="TreeGrafter"/>
</dbReference>
<accession>A0A7J3XY86</accession>
<keyword evidence="3" id="KW-0378">Hydrolase</keyword>